<evidence type="ECO:0000313" key="2">
    <source>
        <dbReference type="EMBL" id="EHH07814.1"/>
    </source>
</evidence>
<gene>
    <name evidence="2" type="ORF">MEA186_26946</name>
</gene>
<accession>G6YHC2</accession>
<feature type="compositionally biased region" description="Acidic residues" evidence="1">
    <location>
        <begin position="78"/>
        <end position="89"/>
    </location>
</feature>
<sequence>MRQQRILTKTMEAEFDRLQNEARAGAEKRIEAQIAAMVPGAVDGDKTNALGKAIQKLLRFGESGGEIDFVAPPPPEEKPEDDGTDDDAETKELVAAILGARNAILAYQEEREAVKLLSDKTGDGGPRS</sequence>
<proteinExistence type="predicted"/>
<name>G6YHC2_9HYPH</name>
<dbReference type="AlphaFoldDB" id="G6YHC2"/>
<evidence type="ECO:0000313" key="3">
    <source>
        <dbReference type="Proteomes" id="UP000002949"/>
    </source>
</evidence>
<organism evidence="2 3">
    <name type="scientific">Mesorhizobium amorphae CCNWGS0123</name>
    <dbReference type="NCBI Taxonomy" id="1082933"/>
    <lineage>
        <taxon>Bacteria</taxon>
        <taxon>Pseudomonadati</taxon>
        <taxon>Pseudomonadota</taxon>
        <taxon>Alphaproteobacteria</taxon>
        <taxon>Hyphomicrobiales</taxon>
        <taxon>Phyllobacteriaceae</taxon>
        <taxon>Mesorhizobium</taxon>
    </lineage>
</organism>
<dbReference type="EMBL" id="AGSN01000185">
    <property type="protein sequence ID" value="EHH07814.1"/>
    <property type="molecule type" value="Genomic_DNA"/>
</dbReference>
<feature type="region of interest" description="Disordered" evidence="1">
    <location>
        <begin position="64"/>
        <end position="89"/>
    </location>
</feature>
<dbReference type="PATRIC" id="fig|1082933.3.peg.5233"/>
<evidence type="ECO:0000256" key="1">
    <source>
        <dbReference type="SAM" id="MobiDB-lite"/>
    </source>
</evidence>
<dbReference type="Proteomes" id="UP000002949">
    <property type="component" value="Unassembled WGS sequence"/>
</dbReference>
<keyword evidence="3" id="KW-1185">Reference proteome</keyword>
<protein>
    <submittedName>
        <fullName evidence="2">Uncharacterized protein</fullName>
    </submittedName>
</protein>
<reference evidence="2 3" key="1">
    <citation type="journal article" date="2012" name="J. Bacteriol.">
        <title>Draft Genome Sequence of Plant Growth-Promoting Rhizobium Mesorhizobium amorphae, Isolated from Zinc-Lead Mine Tailings.</title>
        <authorList>
            <person name="Hao X."/>
            <person name="Lin Y."/>
            <person name="Johnstone L."/>
            <person name="Baltrus D.A."/>
            <person name="Miller S.J."/>
            <person name="Wei G."/>
            <person name="Rensing C."/>
        </authorList>
    </citation>
    <scope>NUCLEOTIDE SEQUENCE [LARGE SCALE GENOMIC DNA]</scope>
    <source>
        <strain evidence="2 3">CCNWGS0123</strain>
    </source>
</reference>